<proteinExistence type="predicted"/>
<dbReference type="AlphaFoldDB" id="A0A0F9IY51"/>
<evidence type="ECO:0000313" key="1">
    <source>
        <dbReference type="EMBL" id="KKM25024.1"/>
    </source>
</evidence>
<evidence type="ECO:0008006" key="2">
    <source>
        <dbReference type="Google" id="ProtNLM"/>
    </source>
</evidence>
<accession>A0A0F9IY51</accession>
<sequence length="208" mass="23947">INDFQKKMPPDTQKCPLELVLCNRCNLLQLAHIINPEELYSDFYWYKSGNNSAIVQDLKSIAEQAIKMADIRKGDIFLDIGANDGTLLSFVPKIYERYGVEPAKNLIDDLRKHTTAHCSDFWEDVDSLPDKRKAKIITAIGMFYDSEDPNKFISNVKKFLIKDGLIEQLVITTYEESIVRKFIDFENVNIISLQTIEKYLSSEEEIIS</sequence>
<gene>
    <name evidence="1" type="ORF">LCGC14_1599180</name>
</gene>
<name>A0A0F9IY51_9ZZZZ</name>
<organism evidence="1">
    <name type="scientific">marine sediment metagenome</name>
    <dbReference type="NCBI Taxonomy" id="412755"/>
    <lineage>
        <taxon>unclassified sequences</taxon>
        <taxon>metagenomes</taxon>
        <taxon>ecological metagenomes</taxon>
    </lineage>
</organism>
<dbReference type="Gene3D" id="3.40.50.150">
    <property type="entry name" value="Vaccinia Virus protein VP39"/>
    <property type="match status" value="1"/>
</dbReference>
<protein>
    <recommendedName>
        <fullName evidence="2">Methyltransferase putative zinc binding domain-containing protein</fullName>
    </recommendedName>
</protein>
<reference evidence="1" key="1">
    <citation type="journal article" date="2015" name="Nature">
        <title>Complex archaea that bridge the gap between prokaryotes and eukaryotes.</title>
        <authorList>
            <person name="Spang A."/>
            <person name="Saw J.H."/>
            <person name="Jorgensen S.L."/>
            <person name="Zaremba-Niedzwiedzka K."/>
            <person name="Martijn J."/>
            <person name="Lind A.E."/>
            <person name="van Eijk R."/>
            <person name="Schleper C."/>
            <person name="Guy L."/>
            <person name="Ettema T.J."/>
        </authorList>
    </citation>
    <scope>NUCLEOTIDE SEQUENCE</scope>
</reference>
<dbReference type="Pfam" id="PF13489">
    <property type="entry name" value="Methyltransf_23"/>
    <property type="match status" value="1"/>
</dbReference>
<dbReference type="InterPro" id="IPR029063">
    <property type="entry name" value="SAM-dependent_MTases_sf"/>
</dbReference>
<feature type="non-terminal residue" evidence="1">
    <location>
        <position position="1"/>
    </location>
</feature>
<comment type="caution">
    <text evidence="1">The sequence shown here is derived from an EMBL/GenBank/DDBJ whole genome shotgun (WGS) entry which is preliminary data.</text>
</comment>
<dbReference type="SUPFAM" id="SSF53335">
    <property type="entry name" value="S-adenosyl-L-methionine-dependent methyltransferases"/>
    <property type="match status" value="1"/>
</dbReference>
<dbReference type="EMBL" id="LAZR01012803">
    <property type="protein sequence ID" value="KKM25024.1"/>
    <property type="molecule type" value="Genomic_DNA"/>
</dbReference>